<feature type="region of interest" description="Disordered" evidence="1">
    <location>
        <begin position="169"/>
        <end position="193"/>
    </location>
</feature>
<dbReference type="PANTHER" id="PTHR39447">
    <property type="entry name" value="ALPHA-L-ARABINOFURANOSIDASE B"/>
    <property type="match status" value="1"/>
</dbReference>
<gene>
    <name evidence="3" type="ORF">ACFFTR_09580</name>
</gene>
<dbReference type="PROSITE" id="PS50231">
    <property type="entry name" value="RICIN_B_LECTIN"/>
    <property type="match status" value="1"/>
</dbReference>
<dbReference type="SUPFAM" id="SSF50370">
    <property type="entry name" value="Ricin B-like lectins"/>
    <property type="match status" value="1"/>
</dbReference>
<evidence type="ECO:0000313" key="4">
    <source>
        <dbReference type="Proteomes" id="UP001589608"/>
    </source>
</evidence>
<sequence length="516" mass="53527">MSAQPPAVKPPRRPLRLAATAAAVVLAMVMGIVTVRIASAAVTAQDSTIVGVQSGRCLDVPNSTTTNGTQVQLFDCGSATGQRWTYTASKQLTVYNGSKCLDAYGRGTANGTQVIIWDCNGQANQQWNFNSNGTITGVQSGLCVDANGAGTANGTKIILWSCNGQSNQQWTVSGGSTPSPTPSSSASTSPPPPGSLPCDLYAAGGTPCVTAHSTIRALFVAYNGPLYQVQRTSDKQYLDIGLLSAGGVANAAAQDTFCANSACTITKIYDQTANRNDLPVSWGGLWKGPGPNGADVPADAKALPVTVGGHKAYGVKVTPGVGYRIDNAKKVPTGSQPEGIYMVTSSNYVNDQCCFDYGSGVNSHTDAGNATMNAIEWGTACWFGTWGNNPCVGAGPWVEADLENGMFHTNTGSNKDPNNSGVHFPFVSAWEKNNGTSNFTLKYGDATSGGLVRPYSGPLPNGYSPMKLDSSILLGTGGDNSHYGVGEFFEGAVTAGYPNDATEDAIQASIVTAGYR</sequence>
<dbReference type="SMART" id="SM00458">
    <property type="entry name" value="RICIN"/>
    <property type="match status" value="1"/>
</dbReference>
<dbReference type="InterPro" id="IPR000772">
    <property type="entry name" value="Ricin_B_lectin"/>
</dbReference>
<dbReference type="Pfam" id="PF09206">
    <property type="entry name" value="ArabFuran-catal"/>
    <property type="match status" value="1"/>
</dbReference>
<dbReference type="InterPro" id="IPR038964">
    <property type="entry name" value="ABFB"/>
</dbReference>
<protein>
    <submittedName>
        <fullName evidence="3">Arabinofuranosidase catalytic domain-containing protein</fullName>
    </submittedName>
</protein>
<comment type="caution">
    <text evidence="3">The sequence shown here is derived from an EMBL/GenBank/DDBJ whole genome shotgun (WGS) entry which is preliminary data.</text>
</comment>
<dbReference type="Proteomes" id="UP001589608">
    <property type="component" value="Unassembled WGS sequence"/>
</dbReference>
<evidence type="ECO:0000259" key="2">
    <source>
        <dbReference type="SMART" id="SM00458"/>
    </source>
</evidence>
<accession>A0ABV5M3B0</accession>
<dbReference type="InterPro" id="IPR035992">
    <property type="entry name" value="Ricin_B-like_lectins"/>
</dbReference>
<proteinExistence type="predicted"/>
<dbReference type="InterPro" id="IPR015289">
    <property type="entry name" value="A-L-arabinofuranosidase_B_cat"/>
</dbReference>
<name>A0ABV5M3B0_9ACTN</name>
<reference evidence="3 4" key="1">
    <citation type="submission" date="2024-09" db="EMBL/GenBank/DDBJ databases">
        <authorList>
            <person name="Sun Q."/>
            <person name="Mori K."/>
        </authorList>
    </citation>
    <scope>NUCLEOTIDE SEQUENCE [LARGE SCALE GENOMIC DNA]</scope>
    <source>
        <strain evidence="3 4">JCM 3307</strain>
    </source>
</reference>
<dbReference type="RefSeq" id="WP_223103560.1">
    <property type="nucleotide sequence ID" value="NZ_CP061913.1"/>
</dbReference>
<dbReference type="Gene3D" id="2.60.120.200">
    <property type="match status" value="1"/>
</dbReference>
<feature type="compositionally biased region" description="Low complexity" evidence="1">
    <location>
        <begin position="173"/>
        <end position="188"/>
    </location>
</feature>
<organism evidence="3 4">
    <name type="scientific">Dactylosporangium vinaceum</name>
    <dbReference type="NCBI Taxonomy" id="53362"/>
    <lineage>
        <taxon>Bacteria</taxon>
        <taxon>Bacillati</taxon>
        <taxon>Actinomycetota</taxon>
        <taxon>Actinomycetes</taxon>
        <taxon>Micromonosporales</taxon>
        <taxon>Micromonosporaceae</taxon>
        <taxon>Dactylosporangium</taxon>
    </lineage>
</organism>
<dbReference type="PANTHER" id="PTHR39447:SF2">
    <property type="entry name" value="ALPHA-L-ARABINOFURANOSIDASE B"/>
    <property type="match status" value="1"/>
</dbReference>
<dbReference type="InterPro" id="IPR013320">
    <property type="entry name" value="ConA-like_dom_sf"/>
</dbReference>
<dbReference type="Gene3D" id="2.80.10.50">
    <property type="match status" value="3"/>
</dbReference>
<dbReference type="SUPFAM" id="SSF49899">
    <property type="entry name" value="Concanavalin A-like lectins/glucanases"/>
    <property type="match status" value="1"/>
</dbReference>
<dbReference type="EMBL" id="JBHMCA010000020">
    <property type="protein sequence ID" value="MFB9443333.1"/>
    <property type="molecule type" value="Genomic_DNA"/>
</dbReference>
<feature type="domain" description="Ricin B lectin" evidence="2">
    <location>
        <begin position="43"/>
        <end position="173"/>
    </location>
</feature>
<dbReference type="CDD" id="cd23418">
    <property type="entry name" value="beta-trefoil_Ricin_XLN-like"/>
    <property type="match status" value="1"/>
</dbReference>
<evidence type="ECO:0000313" key="3">
    <source>
        <dbReference type="EMBL" id="MFB9443333.1"/>
    </source>
</evidence>
<dbReference type="Pfam" id="PF00652">
    <property type="entry name" value="Ricin_B_lectin"/>
    <property type="match status" value="1"/>
</dbReference>
<evidence type="ECO:0000256" key="1">
    <source>
        <dbReference type="SAM" id="MobiDB-lite"/>
    </source>
</evidence>
<keyword evidence="4" id="KW-1185">Reference proteome</keyword>